<dbReference type="STRING" id="1480615.AWJ14_11485"/>
<dbReference type="PANTHER" id="PTHR30136:SF35">
    <property type="entry name" value="HTH-TYPE TRANSCRIPTIONAL REGULATOR RV1719"/>
    <property type="match status" value="1"/>
</dbReference>
<dbReference type="SUPFAM" id="SSF46785">
    <property type="entry name" value="Winged helix' DNA-binding domain"/>
    <property type="match status" value="1"/>
</dbReference>
<evidence type="ECO:0000313" key="7">
    <source>
        <dbReference type="Proteomes" id="UP000094795"/>
    </source>
</evidence>
<evidence type="ECO:0000256" key="3">
    <source>
        <dbReference type="ARBA" id="ARBA00023163"/>
    </source>
</evidence>
<dbReference type="GO" id="GO:0003677">
    <property type="term" value="F:DNA binding"/>
    <property type="evidence" value="ECO:0007669"/>
    <property type="project" value="UniProtKB-KW"/>
</dbReference>
<dbReference type="GO" id="GO:0045892">
    <property type="term" value="P:negative regulation of DNA-templated transcription"/>
    <property type="evidence" value="ECO:0007669"/>
    <property type="project" value="TreeGrafter"/>
</dbReference>
<dbReference type="Pfam" id="PF09339">
    <property type="entry name" value="HTH_IclR"/>
    <property type="match status" value="1"/>
</dbReference>
<gene>
    <name evidence="6" type="ORF">AWJ14_11485</name>
</gene>
<dbReference type="Pfam" id="PF01614">
    <property type="entry name" value="IclR_C"/>
    <property type="match status" value="1"/>
</dbReference>
<dbReference type="InterPro" id="IPR036388">
    <property type="entry name" value="WH-like_DNA-bd_sf"/>
</dbReference>
<evidence type="ECO:0000259" key="4">
    <source>
        <dbReference type="PROSITE" id="PS51077"/>
    </source>
</evidence>
<keyword evidence="3" id="KW-0804">Transcription</keyword>
<keyword evidence="7" id="KW-1185">Reference proteome</keyword>
<dbReference type="InterPro" id="IPR005471">
    <property type="entry name" value="Tscrpt_reg_IclR_N"/>
</dbReference>
<dbReference type="InterPro" id="IPR050707">
    <property type="entry name" value="HTH_MetabolicPath_Reg"/>
</dbReference>
<comment type="caution">
    <text evidence="6">The sequence shown here is derived from an EMBL/GenBank/DDBJ whole genome shotgun (WGS) entry which is preliminary data.</text>
</comment>
<dbReference type="InterPro" id="IPR014757">
    <property type="entry name" value="Tscrpt_reg_IclR_C"/>
</dbReference>
<dbReference type="PROSITE" id="PS51078">
    <property type="entry name" value="ICLR_ED"/>
    <property type="match status" value="1"/>
</dbReference>
<reference evidence="6 7" key="1">
    <citation type="submission" date="2015-12" db="EMBL/GenBank/DDBJ databases">
        <authorList>
            <person name="Shamseldin A."/>
            <person name="Moawad H."/>
            <person name="Abd El-Rahim W.M."/>
            <person name="Sadowsky M.J."/>
        </authorList>
    </citation>
    <scope>NUCLEOTIDE SEQUENCE [LARGE SCALE GENOMIC DNA]</scope>
    <source>
        <strain evidence="6 7">JC234</strain>
    </source>
</reference>
<evidence type="ECO:0000259" key="5">
    <source>
        <dbReference type="PROSITE" id="PS51078"/>
    </source>
</evidence>
<dbReference type="Gene3D" id="3.30.450.40">
    <property type="match status" value="1"/>
</dbReference>
<dbReference type="Proteomes" id="UP000094795">
    <property type="component" value="Unassembled WGS sequence"/>
</dbReference>
<dbReference type="InterPro" id="IPR036390">
    <property type="entry name" value="WH_DNA-bd_sf"/>
</dbReference>
<dbReference type="PANTHER" id="PTHR30136">
    <property type="entry name" value="HELIX-TURN-HELIX TRANSCRIPTIONAL REGULATOR, ICLR FAMILY"/>
    <property type="match status" value="1"/>
</dbReference>
<dbReference type="GO" id="GO:0003700">
    <property type="term" value="F:DNA-binding transcription factor activity"/>
    <property type="evidence" value="ECO:0007669"/>
    <property type="project" value="TreeGrafter"/>
</dbReference>
<keyword evidence="1" id="KW-0805">Transcription regulation</keyword>
<sequence>MAEKPAEGRDLLERQLQLIELVARNPDGLTFSDLQAALDLPKASIHRLIAGLSKADCIATGGPDVESEFGDSVGRGRRVYVLGNRIRRLLGSAVDPQQIVALSQTVLHRLAEEFKESAFLSVLRGDRVESAVLVTPAKDAHGFVNPGRVMPPHAAASAKAIFAFRDESEWDRILKQDLPALTDLTLTSADAVRKEYRAIRESGVAYCREEIDRGLMGVAAPLHLPQIGVIYAVSIVGPSNRIRDHDAKQLEASLVRAATELSDIFTENLRIDRT</sequence>
<protein>
    <submittedName>
        <fullName evidence="6">Transcriptional regulator</fullName>
    </submittedName>
</protein>
<dbReference type="PROSITE" id="PS51077">
    <property type="entry name" value="HTH_ICLR"/>
    <property type="match status" value="1"/>
</dbReference>
<accession>A0A1C1Z1Q5</accession>
<dbReference type="SUPFAM" id="SSF55781">
    <property type="entry name" value="GAF domain-like"/>
    <property type="match status" value="1"/>
</dbReference>
<keyword evidence="2" id="KW-0238">DNA-binding</keyword>
<proteinExistence type="predicted"/>
<dbReference type="SMART" id="SM00346">
    <property type="entry name" value="HTH_ICLR"/>
    <property type="match status" value="1"/>
</dbReference>
<dbReference type="InterPro" id="IPR029016">
    <property type="entry name" value="GAF-like_dom_sf"/>
</dbReference>
<evidence type="ECO:0000313" key="6">
    <source>
        <dbReference type="EMBL" id="OCW59616.1"/>
    </source>
</evidence>
<name>A0A1C1Z1Q5_9HYPH</name>
<dbReference type="EMBL" id="LQZT01000001">
    <property type="protein sequence ID" value="OCW59616.1"/>
    <property type="molecule type" value="Genomic_DNA"/>
</dbReference>
<dbReference type="OrthoDB" id="31778at2"/>
<dbReference type="AlphaFoldDB" id="A0A1C1Z1Q5"/>
<evidence type="ECO:0000256" key="1">
    <source>
        <dbReference type="ARBA" id="ARBA00023015"/>
    </source>
</evidence>
<feature type="domain" description="IclR-ED" evidence="5">
    <location>
        <begin position="85"/>
        <end position="267"/>
    </location>
</feature>
<dbReference type="Gene3D" id="1.10.10.10">
    <property type="entry name" value="Winged helix-like DNA-binding domain superfamily/Winged helix DNA-binding domain"/>
    <property type="match status" value="1"/>
</dbReference>
<feature type="domain" description="HTH iclR-type" evidence="4">
    <location>
        <begin position="9"/>
        <end position="84"/>
    </location>
</feature>
<organism evidence="6 7">
    <name type="scientific">Hoeflea olei</name>
    <dbReference type="NCBI Taxonomy" id="1480615"/>
    <lineage>
        <taxon>Bacteria</taxon>
        <taxon>Pseudomonadati</taxon>
        <taxon>Pseudomonadota</taxon>
        <taxon>Alphaproteobacteria</taxon>
        <taxon>Hyphomicrobiales</taxon>
        <taxon>Rhizobiaceae</taxon>
        <taxon>Hoeflea</taxon>
    </lineage>
</organism>
<evidence type="ECO:0000256" key="2">
    <source>
        <dbReference type="ARBA" id="ARBA00023125"/>
    </source>
</evidence>
<dbReference type="RefSeq" id="WP_066174693.1">
    <property type="nucleotide sequence ID" value="NZ_LQZT01000001.1"/>
</dbReference>